<dbReference type="InterPro" id="IPR001347">
    <property type="entry name" value="SIS_dom"/>
</dbReference>
<keyword evidence="3" id="KW-1185">Reference proteome</keyword>
<dbReference type="SUPFAM" id="SSF53697">
    <property type="entry name" value="SIS domain"/>
    <property type="match status" value="1"/>
</dbReference>
<dbReference type="Proteomes" id="UP000276295">
    <property type="component" value="Unassembled WGS sequence"/>
</dbReference>
<proteinExistence type="predicted"/>
<comment type="caution">
    <text evidence="2">The sequence shown here is derived from an EMBL/GenBank/DDBJ whole genome shotgun (WGS) entry which is preliminary data.</text>
</comment>
<dbReference type="PROSITE" id="PS51464">
    <property type="entry name" value="SIS"/>
    <property type="match status" value="1"/>
</dbReference>
<dbReference type="Gene3D" id="3.40.50.10490">
    <property type="entry name" value="Glucose-6-phosphate isomerase like protein, domain 1"/>
    <property type="match status" value="2"/>
</dbReference>
<reference evidence="2 3" key="1">
    <citation type="submission" date="2018-09" db="EMBL/GenBank/DDBJ databases">
        <title>Draft genome sequence of Buttiauxella izardii CCUG 35510T.</title>
        <authorList>
            <person name="Salva-Serra F."/>
            <person name="Marathe N."/>
            <person name="Moore E."/>
            <person name="Stadler-Svensson L."/>
            <person name="Engstrom-Jakobsson H."/>
        </authorList>
    </citation>
    <scope>NUCLEOTIDE SEQUENCE [LARGE SCALE GENOMIC DNA]</scope>
    <source>
        <strain evidence="2 3">CCUG 35510</strain>
    </source>
</reference>
<sequence>MLNHNEAYWQQKGASLTVAAITAQPRLWQEGLENVKARQSDIHAFWEKSDAKTRIVITGAGSSLLAAQACVNWLRTQVPNQIDVIPATDLVLTPESLNENSVLVSVSSSGNTPETVKVVERALAHNPKMRHLAVTNNANSRLAQLAQQHSEGLFVPVPEGTSNGSFAATSEFTVPLWYLMLLVAPAGWDEAAKVLPILQRGANHFLAHYAGDIEQWAAESRNNVVAVGSLSLKAVACETSLKMLEMGSGQVMTAWHSMLEFRHGPKLIINRDATVIGYLAARPEIHRYDIDMMAELTRERSRAAQVIAIGHDALPGGFKAGDHYYHFAAPELADFHESWASLIYVVFAQLAGLYSAIALGVTPDTPSSDGKVAKVAKVTVY</sequence>
<dbReference type="OrthoDB" id="9779207at2"/>
<dbReference type="AlphaFoldDB" id="A0A3A5JKI0"/>
<name>A0A3A5JKI0_9ENTR</name>
<dbReference type="GO" id="GO:1901135">
    <property type="term" value="P:carbohydrate derivative metabolic process"/>
    <property type="evidence" value="ECO:0007669"/>
    <property type="project" value="InterPro"/>
</dbReference>
<dbReference type="EMBL" id="QZWH01000053">
    <property type="protein sequence ID" value="RJT18805.1"/>
    <property type="molecule type" value="Genomic_DNA"/>
</dbReference>
<evidence type="ECO:0000313" key="2">
    <source>
        <dbReference type="EMBL" id="RJT18805.1"/>
    </source>
</evidence>
<accession>A0A3A5JKI0</accession>
<evidence type="ECO:0000259" key="1">
    <source>
        <dbReference type="PROSITE" id="PS51464"/>
    </source>
</evidence>
<dbReference type="PANTHER" id="PTHR10937">
    <property type="entry name" value="GLUCOSAMINE--FRUCTOSE-6-PHOSPHATE AMINOTRANSFERASE, ISOMERIZING"/>
    <property type="match status" value="1"/>
</dbReference>
<feature type="domain" description="SIS" evidence="1">
    <location>
        <begin position="45"/>
        <end position="193"/>
    </location>
</feature>
<dbReference type="InterPro" id="IPR046348">
    <property type="entry name" value="SIS_dom_sf"/>
</dbReference>
<dbReference type="RefSeq" id="WP_120066372.1">
    <property type="nucleotide sequence ID" value="NZ_QZWH01000053.1"/>
</dbReference>
<dbReference type="Pfam" id="PF01380">
    <property type="entry name" value="SIS"/>
    <property type="match status" value="1"/>
</dbReference>
<gene>
    <name evidence="2" type="ORF">D6029_19600</name>
</gene>
<dbReference type="GO" id="GO:0097367">
    <property type="term" value="F:carbohydrate derivative binding"/>
    <property type="evidence" value="ECO:0007669"/>
    <property type="project" value="InterPro"/>
</dbReference>
<protein>
    <submittedName>
        <fullName evidence="2">SIS domain-containing protein</fullName>
    </submittedName>
</protein>
<organism evidence="2 3">
    <name type="scientific">Buttiauxella izardii</name>
    <dbReference type="NCBI Taxonomy" id="82991"/>
    <lineage>
        <taxon>Bacteria</taxon>
        <taxon>Pseudomonadati</taxon>
        <taxon>Pseudomonadota</taxon>
        <taxon>Gammaproteobacteria</taxon>
        <taxon>Enterobacterales</taxon>
        <taxon>Enterobacteriaceae</taxon>
        <taxon>Buttiauxella</taxon>
    </lineage>
</organism>
<evidence type="ECO:0000313" key="3">
    <source>
        <dbReference type="Proteomes" id="UP000276295"/>
    </source>
</evidence>